<evidence type="ECO:0000256" key="10">
    <source>
        <dbReference type="ARBA" id="ARBA00023170"/>
    </source>
</evidence>
<feature type="signal peptide" evidence="13">
    <location>
        <begin position="1"/>
        <end position="22"/>
    </location>
</feature>
<evidence type="ECO:0000256" key="7">
    <source>
        <dbReference type="ARBA" id="ARBA00022737"/>
    </source>
</evidence>
<dbReference type="OrthoDB" id="841911at2759"/>
<evidence type="ECO:0000256" key="4">
    <source>
        <dbReference type="ARBA" id="ARBA00022614"/>
    </source>
</evidence>
<dbReference type="InterPro" id="IPR003591">
    <property type="entry name" value="Leu-rich_rpt_typical-subtyp"/>
</dbReference>
<evidence type="ECO:0000256" key="1">
    <source>
        <dbReference type="ARBA" id="ARBA00004251"/>
    </source>
</evidence>
<keyword evidence="9 12" id="KW-0472">Membrane</keyword>
<evidence type="ECO:0000256" key="8">
    <source>
        <dbReference type="ARBA" id="ARBA00022989"/>
    </source>
</evidence>
<feature type="transmembrane region" description="Helical" evidence="12">
    <location>
        <begin position="871"/>
        <end position="894"/>
    </location>
</feature>
<dbReference type="SUPFAM" id="SSF52047">
    <property type="entry name" value="RNI-like"/>
    <property type="match status" value="2"/>
</dbReference>
<feature type="chain" id="PRO_5008285142" description="Leucine-rich repeat-containing N-terminal plant-type domain-containing protein" evidence="13">
    <location>
        <begin position="23"/>
        <end position="923"/>
    </location>
</feature>
<organism evidence="15">
    <name type="scientific">Manihot esculenta</name>
    <name type="common">Cassava</name>
    <name type="synonym">Jatropha manihot</name>
    <dbReference type="NCBI Taxonomy" id="3983"/>
    <lineage>
        <taxon>Eukaryota</taxon>
        <taxon>Viridiplantae</taxon>
        <taxon>Streptophyta</taxon>
        <taxon>Embryophyta</taxon>
        <taxon>Tracheophyta</taxon>
        <taxon>Spermatophyta</taxon>
        <taxon>Magnoliopsida</taxon>
        <taxon>eudicotyledons</taxon>
        <taxon>Gunneridae</taxon>
        <taxon>Pentapetalae</taxon>
        <taxon>rosids</taxon>
        <taxon>fabids</taxon>
        <taxon>Malpighiales</taxon>
        <taxon>Euphorbiaceae</taxon>
        <taxon>Crotonoideae</taxon>
        <taxon>Manihoteae</taxon>
        <taxon>Manihot</taxon>
    </lineage>
</organism>
<comment type="subcellular location">
    <subcellularLocation>
        <location evidence="1">Cell membrane</location>
        <topology evidence="1">Single-pass type I membrane protein</topology>
    </subcellularLocation>
</comment>
<keyword evidence="6 13" id="KW-0732">Signal</keyword>
<dbReference type="Gramene" id="Manes.07G133124.1.v8.1">
    <property type="protein sequence ID" value="Manes.07G133124.1.v8.1.CDS"/>
    <property type="gene ID" value="Manes.07G133124.v8.1"/>
</dbReference>
<evidence type="ECO:0000256" key="9">
    <source>
        <dbReference type="ARBA" id="ARBA00023136"/>
    </source>
</evidence>
<dbReference type="Gene3D" id="3.80.10.10">
    <property type="entry name" value="Ribonuclease Inhibitor"/>
    <property type="match status" value="4"/>
</dbReference>
<evidence type="ECO:0000259" key="14">
    <source>
        <dbReference type="Pfam" id="PF08263"/>
    </source>
</evidence>
<reference evidence="15" key="1">
    <citation type="submission" date="2016-02" db="EMBL/GenBank/DDBJ databases">
        <title>WGS assembly of Manihot esculenta.</title>
        <authorList>
            <person name="Bredeson J.V."/>
            <person name="Prochnik S.E."/>
            <person name="Lyons J.B."/>
            <person name="Schmutz J."/>
            <person name="Grimwood J."/>
            <person name="Vrebalov J."/>
            <person name="Bart R.S."/>
            <person name="Amuge T."/>
            <person name="Ferguson M.E."/>
            <person name="Green R."/>
            <person name="Putnam N."/>
            <person name="Stites J."/>
            <person name="Rounsley S."/>
            <person name="Rokhsar D.S."/>
        </authorList>
    </citation>
    <scope>NUCLEOTIDE SEQUENCE [LARGE SCALE GENOMIC DNA]</scope>
    <source>
        <tissue evidence="15">Leaf</tissue>
    </source>
</reference>
<keyword evidence="3" id="KW-1003">Cell membrane</keyword>
<dbReference type="InterPro" id="IPR032675">
    <property type="entry name" value="LRR_dom_sf"/>
</dbReference>
<evidence type="ECO:0000256" key="6">
    <source>
        <dbReference type="ARBA" id="ARBA00022729"/>
    </source>
</evidence>
<dbReference type="Pfam" id="PF08263">
    <property type="entry name" value="LRRNT_2"/>
    <property type="match status" value="1"/>
</dbReference>
<proteinExistence type="inferred from homology"/>
<keyword evidence="4" id="KW-0433">Leucine-rich repeat</keyword>
<dbReference type="SUPFAM" id="SSF52058">
    <property type="entry name" value="L domain-like"/>
    <property type="match status" value="1"/>
</dbReference>
<evidence type="ECO:0000256" key="12">
    <source>
        <dbReference type="SAM" id="Phobius"/>
    </source>
</evidence>
<dbReference type="InterPro" id="IPR001611">
    <property type="entry name" value="Leu-rich_rpt"/>
</dbReference>
<sequence>MASRWVWMGVAIILAEMWLCDGCLEQERIALVQLKSFFQSPLTLQNWVDAEESSDCCQWERVECSRTTGRVTQLSLNDTRAYWISGIWSLNASLFLPFEELTSLFLKGNSIMGCVENEGFERLSSRLNNLQVLDLSYNFFNESLLSSLTGFSSLKSLNLGYNQFTTPIQPQELPNFENLEDLYLDKITLNSSFLQTVRVMTSLKVLSLSGCGLTGLLPNAQGLCELKDLQVLDVSNNDLQGTLPWCLVNLMSLQLLDLSSNQFTGNISQSPLKNLTSLVNLQLSNNHFQIPFSLGPFFHHSNLKHINGQNNDIYGETELGSFPRFQLNSILLSGCGNCGTFPNFLYHQHDLQRVDLSNITLRGSFPNWLLTNNTGLKALYLVNNSLSGHLELPFHPHVNLLVLDISNNSFHNHIPLEIGSYFPKLNILNMSKNGFDGSIPSSFGNINSLEILDLSDNQLSGIIPELLAIGCFSLNTLILSNNNLQGHIFSEHFNLTNLWWLQLEGNNFSGSIPDCLSKSSLSILDLGDNHLSGRIPGWIGNLSYLKDLIMSNNHLEGPIPLEFCQLQYLEVLDLANNNVSGILPSCFSPSSLIHVHLSDNGLEGPMTNALSNSRFLRTLDLSNNHITGRIPNWIGGLPALSFLLLKNNNFDGEIPYDMCHQFYELSLMDLSHNNLSGPIPPCLPPEPSAVPDLQFSESSNNWSIFQPERSLNFTTKKHSYSYKGKILWLMSGIDLSSNKLTGKIPSELGYLNMTRALNLSHNGFTGPIPSTFSNLEQIESLDLSYNNLNGKIPFQLLELNFLSFFRVAYNNLSGMTPERSKQFATFDANSYEGNPYLCGLPLPKNCSSASESSSLPRVSAMDEENGFLDMYIFYVSFIVSYTFVLLGIFLVLYINPQWRRAWFCLIEVCISSCMPKLFYHRNK</sequence>
<dbReference type="GO" id="GO:0005886">
    <property type="term" value="C:plasma membrane"/>
    <property type="evidence" value="ECO:0007669"/>
    <property type="project" value="UniProtKB-SubCell"/>
</dbReference>
<dbReference type="FunFam" id="3.80.10.10:FF:000213">
    <property type="entry name" value="Tyrosine-sulfated glycopeptide receptor 1"/>
    <property type="match status" value="1"/>
</dbReference>
<evidence type="ECO:0000256" key="2">
    <source>
        <dbReference type="ARBA" id="ARBA00009592"/>
    </source>
</evidence>
<dbReference type="AlphaFoldDB" id="A0A199UC70"/>
<dbReference type="EMBL" id="KV450471">
    <property type="protein sequence ID" value="OAY22226.1"/>
    <property type="molecule type" value="Genomic_DNA"/>
</dbReference>
<dbReference type="STRING" id="3983.A0A199UC70"/>
<dbReference type="PANTHER" id="PTHR48062:SF21">
    <property type="entry name" value="RECEPTOR-LIKE PROTEIN 12"/>
    <property type="match status" value="1"/>
</dbReference>
<protein>
    <recommendedName>
        <fullName evidence="14">Leucine-rich repeat-containing N-terminal plant-type domain-containing protein</fullName>
    </recommendedName>
</protein>
<dbReference type="InterPro" id="IPR013210">
    <property type="entry name" value="LRR_N_plant-typ"/>
</dbReference>
<dbReference type="FunFam" id="3.80.10.10:FF:000041">
    <property type="entry name" value="LRR receptor-like serine/threonine-protein kinase ERECTA"/>
    <property type="match status" value="3"/>
</dbReference>
<dbReference type="Pfam" id="PF00560">
    <property type="entry name" value="LRR_1"/>
    <property type="match status" value="12"/>
</dbReference>
<dbReference type="SMART" id="SM00369">
    <property type="entry name" value="LRR_TYP"/>
    <property type="match status" value="9"/>
</dbReference>
<dbReference type="PRINTS" id="PR00019">
    <property type="entry name" value="LEURICHRPT"/>
</dbReference>
<name>A0A199UC70_MANES</name>
<gene>
    <name evidence="15" type="ORF">MANES_S019700</name>
</gene>
<dbReference type="OMA" id="FPKEFCH"/>
<dbReference type="InterPro" id="IPR051502">
    <property type="entry name" value="RLP_Defense_Trigger"/>
</dbReference>
<keyword evidence="5 12" id="KW-0812">Transmembrane</keyword>
<evidence type="ECO:0000256" key="3">
    <source>
        <dbReference type="ARBA" id="ARBA00022475"/>
    </source>
</evidence>
<keyword evidence="10" id="KW-0675">Receptor</keyword>
<keyword evidence="8 12" id="KW-1133">Transmembrane helix</keyword>
<keyword evidence="11" id="KW-0325">Glycoprotein</keyword>
<dbReference type="PANTHER" id="PTHR48062">
    <property type="entry name" value="RECEPTOR-LIKE PROTEIN 14"/>
    <property type="match status" value="1"/>
</dbReference>
<evidence type="ECO:0000256" key="5">
    <source>
        <dbReference type="ARBA" id="ARBA00022692"/>
    </source>
</evidence>
<dbReference type="Pfam" id="PF13855">
    <property type="entry name" value="LRR_8"/>
    <property type="match status" value="1"/>
</dbReference>
<comment type="similarity">
    <text evidence="2">Belongs to the RLP family.</text>
</comment>
<evidence type="ECO:0000256" key="13">
    <source>
        <dbReference type="SAM" id="SignalP"/>
    </source>
</evidence>
<accession>A0A199UC70</accession>
<evidence type="ECO:0000313" key="15">
    <source>
        <dbReference type="EMBL" id="OAY22226.1"/>
    </source>
</evidence>
<feature type="domain" description="Leucine-rich repeat-containing N-terminal plant-type" evidence="14">
    <location>
        <begin position="25"/>
        <end position="65"/>
    </location>
</feature>
<keyword evidence="7" id="KW-0677">Repeat</keyword>
<evidence type="ECO:0000256" key="11">
    <source>
        <dbReference type="ARBA" id="ARBA00023180"/>
    </source>
</evidence>
<dbReference type="PROSITE" id="PS51450">
    <property type="entry name" value="LRR"/>
    <property type="match status" value="2"/>
</dbReference>